<dbReference type="RefSeq" id="WP_160424200.1">
    <property type="nucleotide sequence ID" value="NZ_WSTA01000033.1"/>
</dbReference>
<reference evidence="2 3" key="1">
    <citation type="submission" date="2019-12" db="EMBL/GenBank/DDBJ databases">
        <authorList>
            <person name="Kim Y.S."/>
        </authorList>
    </citation>
    <scope>NUCLEOTIDE SEQUENCE [LARGE SCALE GENOMIC DNA]</scope>
    <source>
        <strain evidence="2 3">MMS17-SY077</strain>
    </source>
</reference>
<dbReference type="AlphaFoldDB" id="A0A6I4P5F9"/>
<dbReference type="EMBL" id="WSTA01000033">
    <property type="protein sequence ID" value="MWB98664.1"/>
    <property type="molecule type" value="Genomic_DNA"/>
</dbReference>
<feature type="transmembrane region" description="Helical" evidence="1">
    <location>
        <begin position="40"/>
        <end position="59"/>
    </location>
</feature>
<evidence type="ECO:0000256" key="1">
    <source>
        <dbReference type="SAM" id="Phobius"/>
    </source>
</evidence>
<organism evidence="2 3">
    <name type="scientific">Agromyces seonyuensis</name>
    <dbReference type="NCBI Taxonomy" id="2662446"/>
    <lineage>
        <taxon>Bacteria</taxon>
        <taxon>Bacillati</taxon>
        <taxon>Actinomycetota</taxon>
        <taxon>Actinomycetes</taxon>
        <taxon>Micrococcales</taxon>
        <taxon>Microbacteriaceae</taxon>
        <taxon>Agromyces</taxon>
    </lineage>
</organism>
<comment type="caution">
    <text evidence="2">The sequence shown here is derived from an EMBL/GenBank/DDBJ whole genome shotgun (WGS) entry which is preliminary data.</text>
</comment>
<evidence type="ECO:0000313" key="2">
    <source>
        <dbReference type="EMBL" id="MWB98664.1"/>
    </source>
</evidence>
<name>A0A6I4P5F9_9MICO</name>
<keyword evidence="1" id="KW-0472">Membrane</keyword>
<keyword evidence="1" id="KW-0812">Transmembrane</keyword>
<sequence>MGLFAIIWSVLYYVLLIYFFVMWGRFIVDLVRTFNRNWRPRGFLLVVVETVYAVTDPLVRLFRRFIPPIRFGQVSLDLAWSLALLLVIILMSIVQTLAIAAMR</sequence>
<dbReference type="InterPro" id="IPR003425">
    <property type="entry name" value="CCB3/YggT"/>
</dbReference>
<protein>
    <submittedName>
        <fullName evidence="2">YggT family protein</fullName>
    </submittedName>
</protein>
<dbReference type="Proteomes" id="UP000438182">
    <property type="component" value="Unassembled WGS sequence"/>
</dbReference>
<proteinExistence type="predicted"/>
<dbReference type="GO" id="GO:0016020">
    <property type="term" value="C:membrane"/>
    <property type="evidence" value="ECO:0007669"/>
    <property type="project" value="InterPro"/>
</dbReference>
<accession>A0A6I4P5F9</accession>
<keyword evidence="3" id="KW-1185">Reference proteome</keyword>
<dbReference type="Pfam" id="PF02325">
    <property type="entry name" value="CCB3_YggT"/>
    <property type="match status" value="1"/>
</dbReference>
<gene>
    <name evidence="2" type="ORF">GB864_08900</name>
</gene>
<keyword evidence="1" id="KW-1133">Transmembrane helix</keyword>
<evidence type="ECO:0000313" key="3">
    <source>
        <dbReference type="Proteomes" id="UP000438182"/>
    </source>
</evidence>
<feature type="transmembrane region" description="Helical" evidence="1">
    <location>
        <begin position="6"/>
        <end position="28"/>
    </location>
</feature>
<feature type="transmembrane region" description="Helical" evidence="1">
    <location>
        <begin position="79"/>
        <end position="102"/>
    </location>
</feature>